<dbReference type="RefSeq" id="WP_151970051.1">
    <property type="nucleotide sequence ID" value="NZ_AP019860.1"/>
</dbReference>
<proteinExistence type="predicted"/>
<reference evidence="1 2" key="1">
    <citation type="submission" date="2019-08" db="EMBL/GenBank/DDBJ databases">
        <title>Complete genome sequence of Candidatus Uab amorphum.</title>
        <authorList>
            <person name="Shiratori T."/>
            <person name="Suzuki S."/>
            <person name="Kakizawa Y."/>
            <person name="Ishida K."/>
        </authorList>
    </citation>
    <scope>NUCLEOTIDE SEQUENCE [LARGE SCALE GENOMIC DNA]</scope>
    <source>
        <strain evidence="1 2">SRT547</strain>
    </source>
</reference>
<evidence type="ECO:0000313" key="2">
    <source>
        <dbReference type="Proteomes" id="UP000326354"/>
    </source>
</evidence>
<dbReference type="Proteomes" id="UP000326354">
    <property type="component" value="Chromosome"/>
</dbReference>
<evidence type="ECO:0000313" key="1">
    <source>
        <dbReference type="EMBL" id="BBM85970.1"/>
    </source>
</evidence>
<dbReference type="SUPFAM" id="SSF88659">
    <property type="entry name" value="Sigma3 and sigma4 domains of RNA polymerase sigma factors"/>
    <property type="match status" value="1"/>
</dbReference>
<dbReference type="KEGG" id="uam:UABAM_04356"/>
<dbReference type="AlphaFoldDB" id="A0A5S9IRR9"/>
<dbReference type="EMBL" id="AP019860">
    <property type="protein sequence ID" value="BBM85970.1"/>
    <property type="molecule type" value="Genomic_DNA"/>
</dbReference>
<name>A0A5S9IRR9_UABAM</name>
<sequence length="344" mass="41024">METTNRTKNFVLYCGGENLLLQEEFWFPIDDEYYFEAFPLEPEDLLEESDVISLRLLCELWGKDYDNAFAFDDIAQCANGGLLPYAMTEEDLCFDEGYEYIVYLPQEYTIQINFHDQLQCFLTHPSFPKKIELYCAGDMEFLWPAFRWQEVQNIIRCARYFSHVNGNLNRIFLLLLKMTSTCKEEAQELRQVTRQLCLDIGLFERPTLDTTVAKLTPLSRLKWRKHPQYGWLNNCSGSMRNLECSFVDRLWEKEKLFGALREFFCVMENYEHKPCVMSGHDYREVHQQLQSLCAEEKYLLHLRYIMFFTYEEMGDLLQEKPFTIYEHIQKIIAKIKRHLPLHGQ</sequence>
<organism evidence="1 2">
    <name type="scientific">Uabimicrobium amorphum</name>
    <dbReference type="NCBI Taxonomy" id="2596890"/>
    <lineage>
        <taxon>Bacteria</taxon>
        <taxon>Pseudomonadati</taxon>
        <taxon>Planctomycetota</taxon>
        <taxon>Candidatus Uabimicrobiia</taxon>
        <taxon>Candidatus Uabimicrobiales</taxon>
        <taxon>Candidatus Uabimicrobiaceae</taxon>
        <taxon>Candidatus Uabimicrobium</taxon>
    </lineage>
</organism>
<gene>
    <name evidence="1" type="ORF">UABAM_04356</name>
</gene>
<dbReference type="InterPro" id="IPR013324">
    <property type="entry name" value="RNA_pol_sigma_r3/r4-like"/>
</dbReference>
<accession>A0A5S9IRR9</accession>
<keyword evidence="2" id="KW-1185">Reference proteome</keyword>
<protein>
    <submittedName>
        <fullName evidence="1">Uncharacterized protein</fullName>
    </submittedName>
</protein>